<sequence>MSSVDSITCGCAWDEAADELAVFLLTCPCSLLASPAHLLDCWSISLRKLYEEQGLMCETMMRKGQIGLRVGFPAPRGLETITDIKKIHWGSNPFVTTDTLYMN</sequence>
<reference evidence="1" key="1">
    <citation type="submission" date="2020-08" db="EMBL/GenBank/DDBJ databases">
        <title>Multicomponent nature underlies the extraordinary mechanical properties of spider dragline silk.</title>
        <authorList>
            <person name="Kono N."/>
            <person name="Nakamura H."/>
            <person name="Mori M."/>
            <person name="Yoshida Y."/>
            <person name="Ohtoshi R."/>
            <person name="Malay A.D."/>
            <person name="Moran D.A.P."/>
            <person name="Tomita M."/>
            <person name="Numata K."/>
            <person name="Arakawa K."/>
        </authorList>
    </citation>
    <scope>NUCLEOTIDE SEQUENCE</scope>
</reference>
<keyword evidence="2" id="KW-1185">Reference proteome</keyword>
<evidence type="ECO:0000313" key="2">
    <source>
        <dbReference type="Proteomes" id="UP000887159"/>
    </source>
</evidence>
<dbReference type="Proteomes" id="UP000887159">
    <property type="component" value="Unassembled WGS sequence"/>
</dbReference>
<dbReference type="EMBL" id="BMAU01021347">
    <property type="protein sequence ID" value="GFY17868.1"/>
    <property type="molecule type" value="Genomic_DNA"/>
</dbReference>
<comment type="caution">
    <text evidence="1">The sequence shown here is derived from an EMBL/GenBank/DDBJ whole genome shotgun (WGS) entry which is preliminary data.</text>
</comment>
<proteinExistence type="predicted"/>
<evidence type="ECO:0000313" key="1">
    <source>
        <dbReference type="EMBL" id="GFY17868.1"/>
    </source>
</evidence>
<dbReference type="AlphaFoldDB" id="A0A8X6T3L5"/>
<organism evidence="1 2">
    <name type="scientific">Trichonephila clavipes</name>
    <name type="common">Golden silk orbweaver</name>
    <name type="synonym">Nephila clavipes</name>
    <dbReference type="NCBI Taxonomy" id="2585209"/>
    <lineage>
        <taxon>Eukaryota</taxon>
        <taxon>Metazoa</taxon>
        <taxon>Ecdysozoa</taxon>
        <taxon>Arthropoda</taxon>
        <taxon>Chelicerata</taxon>
        <taxon>Arachnida</taxon>
        <taxon>Araneae</taxon>
        <taxon>Araneomorphae</taxon>
        <taxon>Entelegynae</taxon>
        <taxon>Araneoidea</taxon>
        <taxon>Nephilidae</taxon>
        <taxon>Trichonephila</taxon>
    </lineage>
</organism>
<gene>
    <name evidence="1" type="ORF">TNCV_3383611</name>
</gene>
<name>A0A8X6T3L5_TRICX</name>
<accession>A0A8X6T3L5</accession>
<protein>
    <submittedName>
        <fullName evidence="1">Uncharacterized protein</fullName>
    </submittedName>
</protein>